<reference evidence="8" key="1">
    <citation type="journal article" date="2014" name="Front. Microbiol.">
        <title>High frequency of phylogenetically diverse reductive dehalogenase-homologous genes in deep subseafloor sedimentary metagenomes.</title>
        <authorList>
            <person name="Kawai M."/>
            <person name="Futagami T."/>
            <person name="Toyoda A."/>
            <person name="Takaki Y."/>
            <person name="Nishi S."/>
            <person name="Hori S."/>
            <person name="Arai W."/>
            <person name="Tsubouchi T."/>
            <person name="Morono Y."/>
            <person name="Uchiyama I."/>
            <person name="Ito T."/>
            <person name="Fujiyama A."/>
            <person name="Inagaki F."/>
            <person name="Takami H."/>
        </authorList>
    </citation>
    <scope>NUCLEOTIDE SEQUENCE</scope>
    <source>
        <strain evidence="8">Expedition CK06-06</strain>
    </source>
</reference>
<evidence type="ECO:0000256" key="1">
    <source>
        <dbReference type="ARBA" id="ARBA00004127"/>
    </source>
</evidence>
<evidence type="ECO:0000256" key="2">
    <source>
        <dbReference type="ARBA" id="ARBA00022448"/>
    </source>
</evidence>
<evidence type="ECO:0000313" key="8">
    <source>
        <dbReference type="EMBL" id="GAH58271.1"/>
    </source>
</evidence>
<accession>X1GK13</accession>
<feature type="non-terminal residue" evidence="8">
    <location>
        <position position="53"/>
    </location>
</feature>
<protein>
    <recommendedName>
        <fullName evidence="9">Electron transport complex subunit RsxE</fullName>
    </recommendedName>
</protein>
<evidence type="ECO:0000256" key="3">
    <source>
        <dbReference type="ARBA" id="ARBA00022692"/>
    </source>
</evidence>
<dbReference type="GO" id="GO:0012505">
    <property type="term" value="C:endomembrane system"/>
    <property type="evidence" value="ECO:0007669"/>
    <property type="project" value="UniProtKB-SubCell"/>
</dbReference>
<feature type="non-terminal residue" evidence="8">
    <location>
        <position position="1"/>
    </location>
</feature>
<dbReference type="InterPro" id="IPR003667">
    <property type="entry name" value="NqrDE/RnfAE"/>
</dbReference>
<comment type="subcellular location">
    <subcellularLocation>
        <location evidence="1">Endomembrane system</location>
        <topology evidence="1">Multi-pass membrane protein</topology>
    </subcellularLocation>
</comment>
<dbReference type="GO" id="GO:0016020">
    <property type="term" value="C:membrane"/>
    <property type="evidence" value="ECO:0007669"/>
    <property type="project" value="InterPro"/>
</dbReference>
<keyword evidence="3 7" id="KW-0812">Transmembrane</keyword>
<dbReference type="EMBL" id="BARU01016084">
    <property type="protein sequence ID" value="GAH58271.1"/>
    <property type="molecule type" value="Genomic_DNA"/>
</dbReference>
<keyword evidence="4" id="KW-1278">Translocase</keyword>
<evidence type="ECO:0008006" key="9">
    <source>
        <dbReference type="Google" id="ProtNLM"/>
    </source>
</evidence>
<proteinExistence type="predicted"/>
<name>X1GK13_9ZZZZ</name>
<evidence type="ECO:0000256" key="7">
    <source>
        <dbReference type="SAM" id="Phobius"/>
    </source>
</evidence>
<sequence length="53" mass="5738">IRPYPEMGKHQPAIIHEFIKGLWEENPVLISLLGLCPALAVTNSAINGLAMGL</sequence>
<evidence type="ECO:0000256" key="6">
    <source>
        <dbReference type="ARBA" id="ARBA00023136"/>
    </source>
</evidence>
<evidence type="ECO:0000256" key="5">
    <source>
        <dbReference type="ARBA" id="ARBA00022989"/>
    </source>
</evidence>
<dbReference type="Pfam" id="PF02508">
    <property type="entry name" value="Rnf-Nqr"/>
    <property type="match status" value="1"/>
</dbReference>
<keyword evidence="2" id="KW-0813">Transport</keyword>
<evidence type="ECO:0000256" key="4">
    <source>
        <dbReference type="ARBA" id="ARBA00022967"/>
    </source>
</evidence>
<keyword evidence="5 7" id="KW-1133">Transmembrane helix</keyword>
<dbReference type="AlphaFoldDB" id="X1GK13"/>
<organism evidence="8">
    <name type="scientific">marine sediment metagenome</name>
    <dbReference type="NCBI Taxonomy" id="412755"/>
    <lineage>
        <taxon>unclassified sequences</taxon>
        <taxon>metagenomes</taxon>
        <taxon>ecological metagenomes</taxon>
    </lineage>
</organism>
<keyword evidence="6 7" id="KW-0472">Membrane</keyword>
<feature type="transmembrane region" description="Helical" evidence="7">
    <location>
        <begin position="28"/>
        <end position="50"/>
    </location>
</feature>
<comment type="caution">
    <text evidence="8">The sequence shown here is derived from an EMBL/GenBank/DDBJ whole genome shotgun (WGS) entry which is preliminary data.</text>
</comment>
<gene>
    <name evidence="8" type="ORF">S03H2_27121</name>
</gene>